<reference evidence="7" key="1">
    <citation type="submission" date="2021-04" db="EMBL/GenBank/DDBJ databases">
        <title>Pseudaminobacter soli sp. nov., isolated from paddy soil contaminated by heavy metals.</title>
        <authorList>
            <person name="Zhang K."/>
        </authorList>
    </citation>
    <scope>NUCLEOTIDE SEQUENCE</scope>
    <source>
        <strain evidence="7">19-2017</strain>
    </source>
</reference>
<feature type="chain" id="PRO_5036769959" evidence="5">
    <location>
        <begin position="24"/>
        <end position="383"/>
    </location>
</feature>
<sequence>MKNRIVLAASALALALSCSTSYADTIKIGVNQPLTGAVAASGNYVTNGARIAADQINAAGGVLGQQIELVIEDNKSNPTEAAAVAEKLIVRDEVPAMMGAWGSTHTLAVMPKLMEYEVPMVVETSSSGKITTSGNPWVFRIAPTSKMLAASFAPFVQKFGMKKAAFLAVNNDWGLSNTNAYSDMLTEQGVPTELRETMDATAVDVSSQLAKIKASDADTLLVTTEIEQLTLIFKQAQALKLPQRIIATTTSSTPDQAIDHAGSAADGAFFTVLFAPWFPEMAPNPDIARGFAEEWEKRDYVFAGRIEGQRGYDAILTIAAAIQKAGKAEPDAIRKALWEVEVKGVNSNVKFFKEGPEGQESGQNNANIFVVQVKDGKVVKPEF</sequence>
<dbReference type="RefSeq" id="WP_188257191.1">
    <property type="nucleotide sequence ID" value="NZ_JABVCF010000015.1"/>
</dbReference>
<evidence type="ECO:0000256" key="2">
    <source>
        <dbReference type="ARBA" id="ARBA00022448"/>
    </source>
</evidence>
<evidence type="ECO:0000256" key="3">
    <source>
        <dbReference type="ARBA" id="ARBA00022729"/>
    </source>
</evidence>
<dbReference type="InterPro" id="IPR051010">
    <property type="entry name" value="BCAA_transport"/>
</dbReference>
<dbReference type="PANTHER" id="PTHR30483:SF6">
    <property type="entry name" value="PERIPLASMIC BINDING PROTEIN OF ABC TRANSPORTER FOR NATURAL AMINO ACIDS"/>
    <property type="match status" value="1"/>
</dbReference>
<dbReference type="AlphaFoldDB" id="A0A942E1Y7"/>
<evidence type="ECO:0000313" key="8">
    <source>
        <dbReference type="Proteomes" id="UP000680348"/>
    </source>
</evidence>
<dbReference type="EMBL" id="JAGWCR010000015">
    <property type="protein sequence ID" value="MBS3651628.1"/>
    <property type="molecule type" value="Genomic_DNA"/>
</dbReference>
<comment type="similarity">
    <text evidence="1">Belongs to the leucine-binding protein family.</text>
</comment>
<name>A0A942E1Y7_9HYPH</name>
<dbReference type="PANTHER" id="PTHR30483">
    <property type="entry name" value="LEUCINE-SPECIFIC-BINDING PROTEIN"/>
    <property type="match status" value="1"/>
</dbReference>
<dbReference type="InterPro" id="IPR028082">
    <property type="entry name" value="Peripla_BP_I"/>
</dbReference>
<keyword evidence="2" id="KW-0813">Transport</keyword>
<dbReference type="Gene3D" id="3.40.50.2300">
    <property type="match status" value="2"/>
</dbReference>
<feature type="signal peptide" evidence="5">
    <location>
        <begin position="1"/>
        <end position="23"/>
    </location>
</feature>
<dbReference type="CDD" id="cd19980">
    <property type="entry name" value="PBP1_ABC_ligand_binding-like"/>
    <property type="match status" value="1"/>
</dbReference>
<accession>A0A942E1Y7</accession>
<keyword evidence="8" id="KW-1185">Reference proteome</keyword>
<evidence type="ECO:0000259" key="6">
    <source>
        <dbReference type="Pfam" id="PF13458"/>
    </source>
</evidence>
<evidence type="ECO:0000313" key="7">
    <source>
        <dbReference type="EMBL" id="MBS3651628.1"/>
    </source>
</evidence>
<evidence type="ECO:0000256" key="5">
    <source>
        <dbReference type="SAM" id="SignalP"/>
    </source>
</evidence>
<dbReference type="InterPro" id="IPR000709">
    <property type="entry name" value="Leu_Ile_Val-bd"/>
</dbReference>
<evidence type="ECO:0000256" key="4">
    <source>
        <dbReference type="ARBA" id="ARBA00022970"/>
    </source>
</evidence>
<feature type="domain" description="Leucine-binding protein" evidence="6">
    <location>
        <begin position="25"/>
        <end position="376"/>
    </location>
</feature>
<protein>
    <submittedName>
        <fullName evidence="7">ABC transporter substrate-binding protein</fullName>
    </submittedName>
</protein>
<proteinExistence type="inferred from homology"/>
<dbReference type="PROSITE" id="PS51257">
    <property type="entry name" value="PROKAR_LIPOPROTEIN"/>
    <property type="match status" value="1"/>
</dbReference>
<dbReference type="Pfam" id="PF13458">
    <property type="entry name" value="Peripla_BP_6"/>
    <property type="match status" value="1"/>
</dbReference>
<dbReference type="InterPro" id="IPR028081">
    <property type="entry name" value="Leu-bd"/>
</dbReference>
<organism evidence="7 8">
    <name type="scientific">Pseudaminobacter soli</name>
    <name type="common">ex Zhang et al. 2022</name>
    <dbReference type="NCBI Taxonomy" id="2831468"/>
    <lineage>
        <taxon>Bacteria</taxon>
        <taxon>Pseudomonadati</taxon>
        <taxon>Pseudomonadota</taxon>
        <taxon>Alphaproteobacteria</taxon>
        <taxon>Hyphomicrobiales</taxon>
        <taxon>Phyllobacteriaceae</taxon>
        <taxon>Pseudaminobacter</taxon>
    </lineage>
</organism>
<dbReference type="GO" id="GO:0006865">
    <property type="term" value="P:amino acid transport"/>
    <property type="evidence" value="ECO:0007669"/>
    <property type="project" value="UniProtKB-KW"/>
</dbReference>
<comment type="caution">
    <text evidence="7">The sequence shown here is derived from an EMBL/GenBank/DDBJ whole genome shotgun (WGS) entry which is preliminary data.</text>
</comment>
<dbReference type="SUPFAM" id="SSF53822">
    <property type="entry name" value="Periplasmic binding protein-like I"/>
    <property type="match status" value="1"/>
</dbReference>
<keyword evidence="3 5" id="KW-0732">Signal</keyword>
<evidence type="ECO:0000256" key="1">
    <source>
        <dbReference type="ARBA" id="ARBA00010062"/>
    </source>
</evidence>
<dbReference type="PRINTS" id="PR00337">
    <property type="entry name" value="LEUILEVALBP"/>
</dbReference>
<gene>
    <name evidence="7" type="ORF">KEU06_23710</name>
</gene>
<keyword evidence="4" id="KW-0029">Amino-acid transport</keyword>
<dbReference type="Proteomes" id="UP000680348">
    <property type="component" value="Unassembled WGS sequence"/>
</dbReference>